<protein>
    <submittedName>
        <fullName evidence="3">CAF1-domain-containing protein</fullName>
    </submittedName>
</protein>
<dbReference type="OrthoDB" id="1432093at2759"/>
<dbReference type="GO" id="GO:1990432">
    <property type="term" value="P:siRNA 3'-end processing"/>
    <property type="evidence" value="ECO:0007669"/>
    <property type="project" value="TreeGrafter"/>
</dbReference>
<dbReference type="GO" id="GO:1990431">
    <property type="term" value="P:priRNA 3'-end processing"/>
    <property type="evidence" value="ECO:0007669"/>
    <property type="project" value="TreeGrafter"/>
</dbReference>
<proteinExistence type="inferred from homology"/>
<keyword evidence="4" id="KW-1185">Reference proteome</keyword>
<dbReference type="AlphaFoldDB" id="A0A9P4Q1J3"/>
<organism evidence="3 4">
    <name type="scientific">Polychaeton citri CBS 116435</name>
    <dbReference type="NCBI Taxonomy" id="1314669"/>
    <lineage>
        <taxon>Eukaryota</taxon>
        <taxon>Fungi</taxon>
        <taxon>Dikarya</taxon>
        <taxon>Ascomycota</taxon>
        <taxon>Pezizomycotina</taxon>
        <taxon>Dothideomycetes</taxon>
        <taxon>Dothideomycetidae</taxon>
        <taxon>Capnodiales</taxon>
        <taxon>Capnodiaceae</taxon>
        <taxon>Polychaeton</taxon>
    </lineage>
</organism>
<feature type="region of interest" description="Disordered" evidence="2">
    <location>
        <begin position="504"/>
        <end position="540"/>
    </location>
</feature>
<evidence type="ECO:0000313" key="3">
    <source>
        <dbReference type="EMBL" id="KAF2716781.1"/>
    </source>
</evidence>
<dbReference type="GO" id="GO:0000175">
    <property type="term" value="F:3'-5'-RNA exonuclease activity"/>
    <property type="evidence" value="ECO:0007669"/>
    <property type="project" value="TreeGrafter"/>
</dbReference>
<dbReference type="InterPro" id="IPR012337">
    <property type="entry name" value="RNaseH-like_sf"/>
</dbReference>
<feature type="compositionally biased region" description="Polar residues" evidence="2">
    <location>
        <begin position="528"/>
        <end position="540"/>
    </location>
</feature>
<dbReference type="GO" id="GO:0003723">
    <property type="term" value="F:RNA binding"/>
    <property type="evidence" value="ECO:0007669"/>
    <property type="project" value="TreeGrafter"/>
</dbReference>
<dbReference type="InterPro" id="IPR051181">
    <property type="entry name" value="CAF1_poly(A)_ribonucleases"/>
</dbReference>
<dbReference type="Gene3D" id="3.30.420.10">
    <property type="entry name" value="Ribonuclease H-like superfamily/Ribonuclease H"/>
    <property type="match status" value="2"/>
</dbReference>
<accession>A0A9P4Q1J3</accession>
<dbReference type="Proteomes" id="UP000799441">
    <property type="component" value="Unassembled WGS sequence"/>
</dbReference>
<dbReference type="SUPFAM" id="SSF53098">
    <property type="entry name" value="Ribonuclease H-like"/>
    <property type="match status" value="1"/>
</dbReference>
<comment type="caution">
    <text evidence="3">The sequence shown here is derived from an EMBL/GenBank/DDBJ whole genome shotgun (WGS) entry which is preliminary data.</text>
</comment>
<name>A0A9P4Q1J3_9PEZI</name>
<dbReference type="PANTHER" id="PTHR15092:SF22">
    <property type="entry name" value="POLY(A)-SPECIFIC RIBONUCLEASE PNLDC1"/>
    <property type="match status" value="1"/>
</dbReference>
<evidence type="ECO:0000313" key="4">
    <source>
        <dbReference type="Proteomes" id="UP000799441"/>
    </source>
</evidence>
<evidence type="ECO:0000256" key="2">
    <source>
        <dbReference type="SAM" id="MobiDB-lite"/>
    </source>
</evidence>
<sequence>MEVDKTAFYPVLLDVLTDISEALFVTFDLELSGVCSKAPAGGGKGPGRPSLQERYTETKEAAERYEILQFGLTCVQQDVQSGKYVLKPYNFYINPIIEEWGIEIERIFSYQSGAVEFLLKNNFDMARPFTHGVPYMSRPETRLAKERFAKRNIRADIADIQIKPSDTEKLAFLAQTRAVIDTWINDRRPDALDFVNVSEEVPDGVAPAEMSRFKKRLVHQLVRAEYPALTTLSRRNFVQIIHFNQDREDRIALEKKQAFGVRLNRQKGFRWIIEALVGSDLSHLDLMECARDPETGRPVFADMDEYRARFARAHARIRNKPKVLIGHNCFLDLVYVYKHFIGALPASVEDFSKELHKLWPMLVDTKYMATHNCGDINPSSSLEELSDALKGRATPVLELHVDHGKYEEGVELLHEAGYDSYLTAQVATRLSSKLELEGAYIVTEALADTDDSGDGGVQISSVRPSGTGHQKGGAVATDLTAATEKLSIKNKDIDSDVHEQVTGHPIAAEPFLDSRKDSSLPSTLGRGWNSNQDPSFSTASLTGAQKSQDLDKLIKGGVPSFHGDFWRVYGNKLRVFGTDEGVCLLDHSARKEVELRD</sequence>
<dbReference type="EMBL" id="MU003862">
    <property type="protein sequence ID" value="KAF2716781.1"/>
    <property type="molecule type" value="Genomic_DNA"/>
</dbReference>
<dbReference type="Pfam" id="PF04857">
    <property type="entry name" value="CAF1"/>
    <property type="match status" value="1"/>
</dbReference>
<gene>
    <name evidence="3" type="ORF">K431DRAFT_289115</name>
</gene>
<dbReference type="GO" id="GO:0000289">
    <property type="term" value="P:nuclear-transcribed mRNA poly(A) tail shortening"/>
    <property type="evidence" value="ECO:0007669"/>
    <property type="project" value="TreeGrafter"/>
</dbReference>
<reference evidence="3" key="1">
    <citation type="journal article" date="2020" name="Stud. Mycol.">
        <title>101 Dothideomycetes genomes: a test case for predicting lifestyles and emergence of pathogens.</title>
        <authorList>
            <person name="Haridas S."/>
            <person name="Albert R."/>
            <person name="Binder M."/>
            <person name="Bloem J."/>
            <person name="Labutti K."/>
            <person name="Salamov A."/>
            <person name="Andreopoulos B."/>
            <person name="Baker S."/>
            <person name="Barry K."/>
            <person name="Bills G."/>
            <person name="Bluhm B."/>
            <person name="Cannon C."/>
            <person name="Castanera R."/>
            <person name="Culley D."/>
            <person name="Daum C."/>
            <person name="Ezra D."/>
            <person name="Gonzalez J."/>
            <person name="Henrissat B."/>
            <person name="Kuo A."/>
            <person name="Liang C."/>
            <person name="Lipzen A."/>
            <person name="Lutzoni F."/>
            <person name="Magnuson J."/>
            <person name="Mondo S."/>
            <person name="Nolan M."/>
            <person name="Ohm R."/>
            <person name="Pangilinan J."/>
            <person name="Park H.-J."/>
            <person name="Ramirez L."/>
            <person name="Alfaro M."/>
            <person name="Sun H."/>
            <person name="Tritt A."/>
            <person name="Yoshinaga Y."/>
            <person name="Zwiers L.-H."/>
            <person name="Turgeon B."/>
            <person name="Goodwin S."/>
            <person name="Spatafora J."/>
            <person name="Crous P."/>
            <person name="Grigoriev I."/>
        </authorList>
    </citation>
    <scope>NUCLEOTIDE SEQUENCE</scope>
    <source>
        <strain evidence="3">CBS 116435</strain>
    </source>
</reference>
<evidence type="ECO:0000256" key="1">
    <source>
        <dbReference type="ARBA" id="ARBA00008372"/>
    </source>
</evidence>
<dbReference type="InterPro" id="IPR036397">
    <property type="entry name" value="RNaseH_sf"/>
</dbReference>
<dbReference type="PANTHER" id="PTHR15092">
    <property type="entry name" value="POLY A -SPECIFIC RIBONUCLEASE/TARGET OF EGR1, MEMBER 1"/>
    <property type="match status" value="1"/>
</dbReference>
<comment type="similarity">
    <text evidence="1">Belongs to the CAF1 family.</text>
</comment>
<dbReference type="GO" id="GO:0005634">
    <property type="term" value="C:nucleus"/>
    <property type="evidence" value="ECO:0007669"/>
    <property type="project" value="TreeGrafter"/>
</dbReference>
<dbReference type="InterPro" id="IPR006941">
    <property type="entry name" value="RNase_CAF1"/>
</dbReference>